<dbReference type="SMART" id="SM00852">
    <property type="entry name" value="MoCF_biosynth"/>
    <property type="match status" value="1"/>
</dbReference>
<proteinExistence type="inferred from homology"/>
<dbReference type="PANTHER" id="PTHR43232:SF2">
    <property type="entry name" value="MOLYBDENUM COFACTOR BIOSYNTHESIS PROTEIN B"/>
    <property type="match status" value="1"/>
</dbReference>
<dbReference type="RefSeq" id="WP_308785558.1">
    <property type="nucleotide sequence ID" value="NZ_JAUSWB010000001.1"/>
</dbReference>
<evidence type="ECO:0000313" key="9">
    <source>
        <dbReference type="Proteomes" id="UP001241988"/>
    </source>
</evidence>
<sequence length="171" mass="19037">MSNSFPLKRSIHIAILTISDRRNKETDTGGELIKKLAKANGLEVCNYKIVNDNKNEISGVLSEWLENEELDAIITTGGTGISERDVTLEAIEPFFDKELRGFGEMFRYLSFKESIGTKAVLSQASAGVASEKAIFVLPGSRAAVKIGMKRLILPEIRHIIFELCKHHHPRV</sequence>
<dbReference type="CDD" id="cd00886">
    <property type="entry name" value="MogA_MoaB"/>
    <property type="match status" value="1"/>
</dbReference>
<feature type="domain" description="MoaB/Mog" evidence="7">
    <location>
        <begin position="14"/>
        <end position="159"/>
    </location>
</feature>
<dbReference type="EMBL" id="JAUSWB010000001">
    <property type="protein sequence ID" value="MDQ0427230.1"/>
    <property type="molecule type" value="Genomic_DNA"/>
</dbReference>
<name>A0ABU0GPE7_9BACL</name>
<dbReference type="InterPro" id="IPR036425">
    <property type="entry name" value="MoaB/Mog-like_dom_sf"/>
</dbReference>
<evidence type="ECO:0000256" key="1">
    <source>
        <dbReference type="ARBA" id="ARBA00003487"/>
    </source>
</evidence>
<evidence type="ECO:0000256" key="4">
    <source>
        <dbReference type="ARBA" id="ARBA00015262"/>
    </source>
</evidence>
<gene>
    <name evidence="8" type="ORF">QOZ98_000055</name>
</gene>
<keyword evidence="9" id="KW-1185">Reference proteome</keyword>
<evidence type="ECO:0000259" key="7">
    <source>
        <dbReference type="SMART" id="SM00852"/>
    </source>
</evidence>
<accession>A0ABU0GPE7</accession>
<dbReference type="PANTHER" id="PTHR43232">
    <property type="entry name" value="MOLYBDENUM COFACTOR BIOSYNTHESIS PROTEIN B"/>
    <property type="match status" value="1"/>
</dbReference>
<comment type="caution">
    <text evidence="8">The sequence shown here is derived from an EMBL/GenBank/DDBJ whole genome shotgun (WGS) entry which is preliminary data.</text>
</comment>
<evidence type="ECO:0000256" key="3">
    <source>
        <dbReference type="ARBA" id="ARBA00006112"/>
    </source>
</evidence>
<reference evidence="8 9" key="1">
    <citation type="submission" date="2023-07" db="EMBL/GenBank/DDBJ databases">
        <title>Genomic Encyclopedia of Type Strains, Phase IV (KMG-IV): sequencing the most valuable type-strain genomes for metagenomic binning, comparative biology and taxonomic classification.</title>
        <authorList>
            <person name="Goeker M."/>
        </authorList>
    </citation>
    <scope>NUCLEOTIDE SEQUENCE [LARGE SCALE GENOMIC DNA]</scope>
    <source>
        <strain evidence="8 9">DSM 16419</strain>
    </source>
</reference>
<evidence type="ECO:0000256" key="5">
    <source>
        <dbReference type="ARBA" id="ARBA00023150"/>
    </source>
</evidence>
<protein>
    <recommendedName>
        <fullName evidence="4 6">Molybdenum cofactor biosynthesis protein B</fullName>
    </recommendedName>
</protein>
<evidence type="ECO:0000256" key="6">
    <source>
        <dbReference type="PIRNR" id="PIRNR006443"/>
    </source>
</evidence>
<dbReference type="InterPro" id="IPR012245">
    <property type="entry name" value="MoaB"/>
</dbReference>
<dbReference type="InterPro" id="IPR001453">
    <property type="entry name" value="MoaB/Mog_dom"/>
</dbReference>
<dbReference type="Pfam" id="PF00994">
    <property type="entry name" value="MoCF_biosynth"/>
    <property type="match status" value="1"/>
</dbReference>
<dbReference type="NCBIfam" id="TIGR00177">
    <property type="entry name" value="molyb_syn"/>
    <property type="match status" value="1"/>
</dbReference>
<comment type="function">
    <text evidence="1 6">May be involved in the biosynthesis of molybdopterin.</text>
</comment>
<dbReference type="InterPro" id="IPR008284">
    <property type="entry name" value="MoCF_biosynth_CS"/>
</dbReference>
<evidence type="ECO:0000256" key="2">
    <source>
        <dbReference type="ARBA" id="ARBA00005046"/>
    </source>
</evidence>
<dbReference type="Gene3D" id="3.40.980.10">
    <property type="entry name" value="MoaB/Mog-like domain"/>
    <property type="match status" value="1"/>
</dbReference>
<comment type="pathway">
    <text evidence="2 6">Cofactor biosynthesis; molybdopterin biosynthesis.</text>
</comment>
<organism evidence="8 9">
    <name type="scientific">Planomicrobium stackebrandtii</name>
    <dbReference type="NCBI Taxonomy" id="253160"/>
    <lineage>
        <taxon>Bacteria</taxon>
        <taxon>Bacillati</taxon>
        <taxon>Bacillota</taxon>
        <taxon>Bacilli</taxon>
        <taxon>Bacillales</taxon>
        <taxon>Caryophanaceae</taxon>
        <taxon>Planomicrobium</taxon>
    </lineage>
</organism>
<keyword evidence="5 6" id="KW-0501">Molybdenum cofactor biosynthesis</keyword>
<dbReference type="Proteomes" id="UP001241988">
    <property type="component" value="Unassembled WGS sequence"/>
</dbReference>
<evidence type="ECO:0000313" key="8">
    <source>
        <dbReference type="EMBL" id="MDQ0427230.1"/>
    </source>
</evidence>
<comment type="similarity">
    <text evidence="3 6">Belongs to the MoaB/Mog family.</text>
</comment>
<dbReference type="SUPFAM" id="SSF53218">
    <property type="entry name" value="Molybdenum cofactor biosynthesis proteins"/>
    <property type="match status" value="1"/>
</dbReference>
<dbReference type="PIRSF" id="PIRSF006443">
    <property type="entry name" value="MoaB"/>
    <property type="match status" value="1"/>
</dbReference>
<dbReference type="PROSITE" id="PS01078">
    <property type="entry name" value="MOCF_BIOSYNTHESIS_1"/>
    <property type="match status" value="1"/>
</dbReference>